<evidence type="ECO:0000313" key="3">
    <source>
        <dbReference type="Proteomes" id="UP000887013"/>
    </source>
</evidence>
<feature type="domain" description="DUF5641" evidence="1">
    <location>
        <begin position="29"/>
        <end position="112"/>
    </location>
</feature>
<dbReference type="AlphaFoldDB" id="A0A8X6UV75"/>
<name>A0A8X6UV75_NEPPI</name>
<dbReference type="OrthoDB" id="6424002at2759"/>
<dbReference type="EMBL" id="BMAW01039463">
    <property type="protein sequence ID" value="GFU55936.1"/>
    <property type="molecule type" value="Genomic_DNA"/>
</dbReference>
<dbReference type="PANTHER" id="PTHR47331">
    <property type="entry name" value="PHD-TYPE DOMAIN-CONTAINING PROTEIN"/>
    <property type="match status" value="1"/>
</dbReference>
<evidence type="ECO:0000259" key="1">
    <source>
        <dbReference type="Pfam" id="PF18701"/>
    </source>
</evidence>
<dbReference type="Pfam" id="PF18701">
    <property type="entry name" value="DUF5641"/>
    <property type="match status" value="1"/>
</dbReference>
<sequence length="148" mass="16946">MQVAGRAPDFSKHTLALLRAVDDYIRVKFREDLQKRFGLEYLGYLKQNTKTISRSHGVTVGEVVLIENKNLKRLCWPLGKITETFPGKDGIARLAKVRTASGEILRPKQHLYSLEINAVSGDSLRYNIKLIDKQEQVPKLRKWTRQVG</sequence>
<gene>
    <name evidence="2" type="primary">AVEN_155652_1</name>
    <name evidence="2" type="ORF">NPIL_271651</name>
</gene>
<dbReference type="Proteomes" id="UP000887013">
    <property type="component" value="Unassembled WGS sequence"/>
</dbReference>
<dbReference type="PANTHER" id="PTHR47331:SF2">
    <property type="match status" value="1"/>
</dbReference>
<organism evidence="2 3">
    <name type="scientific">Nephila pilipes</name>
    <name type="common">Giant wood spider</name>
    <name type="synonym">Nephila maculata</name>
    <dbReference type="NCBI Taxonomy" id="299642"/>
    <lineage>
        <taxon>Eukaryota</taxon>
        <taxon>Metazoa</taxon>
        <taxon>Ecdysozoa</taxon>
        <taxon>Arthropoda</taxon>
        <taxon>Chelicerata</taxon>
        <taxon>Arachnida</taxon>
        <taxon>Araneae</taxon>
        <taxon>Araneomorphae</taxon>
        <taxon>Entelegynae</taxon>
        <taxon>Araneoidea</taxon>
        <taxon>Nephilidae</taxon>
        <taxon>Nephila</taxon>
    </lineage>
</organism>
<keyword evidence="3" id="KW-1185">Reference proteome</keyword>
<evidence type="ECO:0000313" key="2">
    <source>
        <dbReference type="EMBL" id="GFU55936.1"/>
    </source>
</evidence>
<reference evidence="2" key="1">
    <citation type="submission" date="2020-08" db="EMBL/GenBank/DDBJ databases">
        <title>Multicomponent nature underlies the extraordinary mechanical properties of spider dragline silk.</title>
        <authorList>
            <person name="Kono N."/>
            <person name="Nakamura H."/>
            <person name="Mori M."/>
            <person name="Yoshida Y."/>
            <person name="Ohtoshi R."/>
            <person name="Malay A.D."/>
            <person name="Moran D.A.P."/>
            <person name="Tomita M."/>
            <person name="Numata K."/>
            <person name="Arakawa K."/>
        </authorList>
    </citation>
    <scope>NUCLEOTIDE SEQUENCE</scope>
</reference>
<accession>A0A8X6UV75</accession>
<protein>
    <submittedName>
        <fullName evidence="2">DUF5641 domain-containing protein</fullName>
    </submittedName>
</protein>
<proteinExistence type="predicted"/>
<comment type="caution">
    <text evidence="2">The sequence shown here is derived from an EMBL/GenBank/DDBJ whole genome shotgun (WGS) entry which is preliminary data.</text>
</comment>
<dbReference type="InterPro" id="IPR040676">
    <property type="entry name" value="DUF5641"/>
</dbReference>